<organism evidence="2 3">
    <name type="scientific">Corynespora cassiicola Philippines</name>
    <dbReference type="NCBI Taxonomy" id="1448308"/>
    <lineage>
        <taxon>Eukaryota</taxon>
        <taxon>Fungi</taxon>
        <taxon>Dikarya</taxon>
        <taxon>Ascomycota</taxon>
        <taxon>Pezizomycotina</taxon>
        <taxon>Dothideomycetes</taxon>
        <taxon>Pleosporomycetidae</taxon>
        <taxon>Pleosporales</taxon>
        <taxon>Corynesporascaceae</taxon>
        <taxon>Corynespora</taxon>
    </lineage>
</organism>
<proteinExistence type="predicted"/>
<feature type="compositionally biased region" description="Low complexity" evidence="1">
    <location>
        <begin position="139"/>
        <end position="151"/>
    </location>
</feature>
<gene>
    <name evidence="2" type="ORF">BS50DRAFT_574756</name>
</gene>
<sequence>MPPPSTLAHSPTRTQRTHRPPQKGQARIFPWRNLPSKTLIAHPPAYQRSKPAFFSPLHPRHLVGIHIKNGRPDYHVRLSVCPSIHPGNVPSHIRHQVGDERPTLGVRACESRAATRRRRRAVPSLDSGRGRKKKGRCGNGVVRSVRSRVGT</sequence>
<keyword evidence="3" id="KW-1185">Reference proteome</keyword>
<evidence type="ECO:0000313" key="2">
    <source>
        <dbReference type="EMBL" id="PSN66311.1"/>
    </source>
</evidence>
<feature type="region of interest" description="Disordered" evidence="1">
    <location>
        <begin position="1"/>
        <end position="25"/>
    </location>
</feature>
<accession>A0A2T2NLJ1</accession>
<evidence type="ECO:0000313" key="3">
    <source>
        <dbReference type="Proteomes" id="UP000240883"/>
    </source>
</evidence>
<protein>
    <submittedName>
        <fullName evidence="2">Uncharacterized protein</fullName>
    </submittedName>
</protein>
<reference evidence="2 3" key="1">
    <citation type="journal article" date="2018" name="Front. Microbiol.">
        <title>Genome-Wide Analysis of Corynespora cassiicola Leaf Fall Disease Putative Effectors.</title>
        <authorList>
            <person name="Lopez D."/>
            <person name="Ribeiro S."/>
            <person name="Label P."/>
            <person name="Fumanal B."/>
            <person name="Venisse J.S."/>
            <person name="Kohler A."/>
            <person name="de Oliveira R.R."/>
            <person name="Labutti K."/>
            <person name="Lipzen A."/>
            <person name="Lail K."/>
            <person name="Bauer D."/>
            <person name="Ohm R.A."/>
            <person name="Barry K.W."/>
            <person name="Spatafora J."/>
            <person name="Grigoriev I.V."/>
            <person name="Martin F.M."/>
            <person name="Pujade-Renaud V."/>
        </authorList>
    </citation>
    <scope>NUCLEOTIDE SEQUENCE [LARGE SCALE GENOMIC DNA]</scope>
    <source>
        <strain evidence="2 3">Philippines</strain>
    </source>
</reference>
<dbReference type="EMBL" id="KZ678136">
    <property type="protein sequence ID" value="PSN66311.1"/>
    <property type="molecule type" value="Genomic_DNA"/>
</dbReference>
<name>A0A2T2NLJ1_CORCC</name>
<feature type="region of interest" description="Disordered" evidence="1">
    <location>
        <begin position="111"/>
        <end position="151"/>
    </location>
</feature>
<dbReference type="AlphaFoldDB" id="A0A2T2NLJ1"/>
<dbReference type="Proteomes" id="UP000240883">
    <property type="component" value="Unassembled WGS sequence"/>
</dbReference>
<evidence type="ECO:0000256" key="1">
    <source>
        <dbReference type="SAM" id="MobiDB-lite"/>
    </source>
</evidence>